<name>A0A430KRU2_9GAMM</name>
<organism evidence="1 2">
    <name type="scientific">Amphritea opalescens</name>
    <dbReference type="NCBI Taxonomy" id="2490544"/>
    <lineage>
        <taxon>Bacteria</taxon>
        <taxon>Pseudomonadati</taxon>
        <taxon>Pseudomonadota</taxon>
        <taxon>Gammaproteobacteria</taxon>
        <taxon>Oceanospirillales</taxon>
        <taxon>Oceanospirillaceae</taxon>
        <taxon>Amphritea</taxon>
    </lineage>
</organism>
<evidence type="ECO:0000313" key="2">
    <source>
        <dbReference type="Proteomes" id="UP000283087"/>
    </source>
</evidence>
<proteinExistence type="predicted"/>
<keyword evidence="2" id="KW-1185">Reference proteome</keyword>
<protein>
    <submittedName>
        <fullName evidence="1">Uncharacterized protein</fullName>
    </submittedName>
</protein>
<evidence type="ECO:0000313" key="1">
    <source>
        <dbReference type="EMBL" id="RTE66196.1"/>
    </source>
</evidence>
<sequence length="109" mass="12640">MFEAHIYTEAASPEADLNQRSVKPNTPANCWHNIYQCNVRYWMAEGKRQSRDTLFLYIEYCNKDNSHGYKLIEIPQTALTVESAQSIISQALLSQKLDPIKTEQWCKTL</sequence>
<dbReference type="Proteomes" id="UP000283087">
    <property type="component" value="Unassembled WGS sequence"/>
</dbReference>
<accession>A0A430KRU2</accession>
<comment type="caution">
    <text evidence="1">The sequence shown here is derived from an EMBL/GenBank/DDBJ whole genome shotgun (WGS) entry which is preliminary data.</text>
</comment>
<reference evidence="1 2" key="1">
    <citation type="submission" date="2018-11" db="EMBL/GenBank/DDBJ databases">
        <title>The draft genome sequence of Amphritea opalescens ANRC-JH13T.</title>
        <authorList>
            <person name="Fang Z."/>
            <person name="Zhang Y."/>
            <person name="Han X."/>
        </authorList>
    </citation>
    <scope>NUCLEOTIDE SEQUENCE [LARGE SCALE GENOMIC DNA]</scope>
    <source>
        <strain evidence="1 2">ANRC-JH13</strain>
    </source>
</reference>
<dbReference type="RefSeq" id="WP_126158269.1">
    <property type="nucleotide sequence ID" value="NZ_RQXW01000006.1"/>
</dbReference>
<gene>
    <name evidence="1" type="ORF">EH243_08755</name>
</gene>
<dbReference type="EMBL" id="RQXW01000006">
    <property type="protein sequence ID" value="RTE66196.1"/>
    <property type="molecule type" value="Genomic_DNA"/>
</dbReference>
<dbReference type="AlphaFoldDB" id="A0A430KRU2"/>
<dbReference type="OrthoDB" id="6120306at2"/>